<sequence length="300" mass="31077">MVAGASAVFAWPATARAAEPGERPPPVGGEVDAGAVRFSYVSEVVEKPGAHGLFAVKNEVRNTGPAGLHFSWEKAGLVHFPRPLPAGAQANAWPSAPGASVRVDSDAPLLFDGEPKRAEAQAYVPVPAGPVHARRPAAPRSPAPGSTRIASSIELPNGGLVGFDAEVAIGVDGQSVRYSANLSPASFSLALGGVVELLGDEGLAVRVAAEQGYKARVSSFEAMLPEDGAKPPANWLRDLSILSGRLLTIEPDATRDGQIGLTFRTKFRTFQAVERAFVVLGPTGEPVVAGIVMGLTIPRG</sequence>
<reference evidence="1 2" key="1">
    <citation type="journal article" date="2019" name="Int. J. Syst. Evol. Microbiol.">
        <title>The Global Catalogue of Microorganisms (GCM) 10K type strain sequencing project: providing services to taxonomists for standard genome sequencing and annotation.</title>
        <authorList>
            <consortium name="The Broad Institute Genomics Platform"/>
            <consortium name="The Broad Institute Genome Sequencing Center for Infectious Disease"/>
            <person name="Wu L."/>
            <person name="Ma J."/>
        </authorList>
    </citation>
    <scope>NUCLEOTIDE SEQUENCE [LARGE SCALE GENOMIC DNA]</scope>
    <source>
        <strain evidence="1 2">JCM 9933</strain>
    </source>
</reference>
<organism evidence="1 2">
    <name type="scientific">Craurococcus roseus</name>
    <dbReference type="NCBI Taxonomy" id="77585"/>
    <lineage>
        <taxon>Bacteria</taxon>
        <taxon>Pseudomonadati</taxon>
        <taxon>Pseudomonadota</taxon>
        <taxon>Alphaproteobacteria</taxon>
        <taxon>Acetobacterales</taxon>
        <taxon>Acetobacteraceae</taxon>
        <taxon>Craurococcus</taxon>
    </lineage>
</organism>
<comment type="caution">
    <text evidence="1">The sequence shown here is derived from an EMBL/GenBank/DDBJ whole genome shotgun (WGS) entry which is preliminary data.</text>
</comment>
<proteinExistence type="predicted"/>
<evidence type="ECO:0000313" key="1">
    <source>
        <dbReference type="EMBL" id="GAA0597426.1"/>
    </source>
</evidence>
<evidence type="ECO:0008006" key="3">
    <source>
        <dbReference type="Google" id="ProtNLM"/>
    </source>
</evidence>
<dbReference type="EMBL" id="BAAAFZ010000063">
    <property type="protein sequence ID" value="GAA0597426.1"/>
    <property type="molecule type" value="Genomic_DNA"/>
</dbReference>
<protein>
    <recommendedName>
        <fullName evidence="3">DUF3108 domain-containing protein</fullName>
    </recommendedName>
</protein>
<accession>A0ABN1FTC9</accession>
<name>A0ABN1FTC9_9PROT</name>
<keyword evidence="2" id="KW-1185">Reference proteome</keyword>
<evidence type="ECO:0000313" key="2">
    <source>
        <dbReference type="Proteomes" id="UP001501588"/>
    </source>
</evidence>
<gene>
    <name evidence="1" type="ORF">GCM10009416_39610</name>
</gene>
<dbReference type="Proteomes" id="UP001501588">
    <property type="component" value="Unassembled WGS sequence"/>
</dbReference>